<accession>A0A5C8HWA2</accession>
<dbReference type="Proteomes" id="UP000321034">
    <property type="component" value="Unassembled WGS sequence"/>
</dbReference>
<protein>
    <submittedName>
        <fullName evidence="3">Helix-turn-helix transcriptional regulator</fullName>
    </submittedName>
</protein>
<dbReference type="InterPro" id="IPR001387">
    <property type="entry name" value="Cro/C1-type_HTH"/>
</dbReference>
<feature type="domain" description="HTH cro/C1-type" evidence="2">
    <location>
        <begin position="27"/>
        <end position="81"/>
    </location>
</feature>
<dbReference type="CDD" id="cd00093">
    <property type="entry name" value="HTH_XRE"/>
    <property type="match status" value="1"/>
</dbReference>
<dbReference type="EMBL" id="VRSV01000002">
    <property type="protein sequence ID" value="TXK10247.1"/>
    <property type="molecule type" value="Genomic_DNA"/>
</dbReference>
<evidence type="ECO:0000259" key="2">
    <source>
        <dbReference type="PROSITE" id="PS50943"/>
    </source>
</evidence>
<feature type="region of interest" description="Disordered" evidence="1">
    <location>
        <begin position="86"/>
        <end position="123"/>
    </location>
</feature>
<dbReference type="GO" id="GO:0003677">
    <property type="term" value="F:DNA binding"/>
    <property type="evidence" value="ECO:0007669"/>
    <property type="project" value="InterPro"/>
</dbReference>
<dbReference type="SMART" id="SM00530">
    <property type="entry name" value="HTH_XRE"/>
    <property type="match status" value="1"/>
</dbReference>
<keyword evidence="4" id="KW-1185">Reference proteome</keyword>
<name>A0A5C8HWA2_9MICO</name>
<sequence length="189" mass="19412">MGTITSNGRSDRAARAAVGVAALGRRIHDHRTAQGLSLQEFATLAGVAAPALSALERGEGATSLSTLFAAADALGVPVRSFVSVGETSADAAPPPPVGDHAPAVPAAVAEPPSSDPASPAERAPRTFADLRKGALADRSFDSLPQFAVAAVMEARYSVAAIARVFRVPAWKLQGWVDEKTASDPAAHRR</sequence>
<dbReference type="Pfam" id="PF01381">
    <property type="entry name" value="HTH_3"/>
    <property type="match status" value="1"/>
</dbReference>
<feature type="compositionally biased region" description="Low complexity" evidence="1">
    <location>
        <begin position="98"/>
        <end position="121"/>
    </location>
</feature>
<dbReference type="OrthoDB" id="5083302at2"/>
<reference evidence="3 4" key="1">
    <citation type="submission" date="2019-08" db="EMBL/GenBank/DDBJ databases">
        <authorList>
            <person name="Dong K."/>
        </authorList>
    </citation>
    <scope>NUCLEOTIDE SEQUENCE [LARGE SCALE GENOMIC DNA]</scope>
    <source>
        <strain evidence="3 4">JCM14558</strain>
    </source>
</reference>
<dbReference type="RefSeq" id="WP_147895422.1">
    <property type="nucleotide sequence ID" value="NZ_BAAANR010000001.1"/>
</dbReference>
<dbReference type="SUPFAM" id="SSF47413">
    <property type="entry name" value="lambda repressor-like DNA-binding domains"/>
    <property type="match status" value="1"/>
</dbReference>
<dbReference type="PROSITE" id="PS50943">
    <property type="entry name" value="HTH_CROC1"/>
    <property type="match status" value="1"/>
</dbReference>
<dbReference type="AlphaFoldDB" id="A0A5C8HWA2"/>
<evidence type="ECO:0000313" key="4">
    <source>
        <dbReference type="Proteomes" id="UP000321034"/>
    </source>
</evidence>
<dbReference type="InterPro" id="IPR010982">
    <property type="entry name" value="Lambda_DNA-bd_dom_sf"/>
</dbReference>
<gene>
    <name evidence="3" type="ORF">FVP77_15480</name>
</gene>
<dbReference type="Gene3D" id="1.10.260.40">
    <property type="entry name" value="lambda repressor-like DNA-binding domains"/>
    <property type="match status" value="1"/>
</dbReference>
<evidence type="ECO:0000313" key="3">
    <source>
        <dbReference type="EMBL" id="TXK10247.1"/>
    </source>
</evidence>
<proteinExistence type="predicted"/>
<comment type="caution">
    <text evidence="3">The sequence shown here is derived from an EMBL/GenBank/DDBJ whole genome shotgun (WGS) entry which is preliminary data.</text>
</comment>
<organism evidence="3 4">
    <name type="scientific">Microbacterium hatanonis</name>
    <dbReference type="NCBI Taxonomy" id="404366"/>
    <lineage>
        <taxon>Bacteria</taxon>
        <taxon>Bacillati</taxon>
        <taxon>Actinomycetota</taxon>
        <taxon>Actinomycetes</taxon>
        <taxon>Micrococcales</taxon>
        <taxon>Microbacteriaceae</taxon>
        <taxon>Microbacterium</taxon>
    </lineage>
</organism>
<evidence type="ECO:0000256" key="1">
    <source>
        <dbReference type="SAM" id="MobiDB-lite"/>
    </source>
</evidence>